<accession>A0A0E9R0T0</accession>
<reference evidence="1" key="1">
    <citation type="submission" date="2014-11" db="EMBL/GenBank/DDBJ databases">
        <authorList>
            <person name="Amaro Gonzalez C."/>
        </authorList>
    </citation>
    <scope>NUCLEOTIDE SEQUENCE</scope>
</reference>
<proteinExistence type="predicted"/>
<dbReference type="EMBL" id="GBXM01086649">
    <property type="protein sequence ID" value="JAH21928.1"/>
    <property type="molecule type" value="Transcribed_RNA"/>
</dbReference>
<evidence type="ECO:0000313" key="1">
    <source>
        <dbReference type="EMBL" id="JAH21928.1"/>
    </source>
</evidence>
<name>A0A0E9R0T0_ANGAN</name>
<protein>
    <submittedName>
        <fullName evidence="1">Uncharacterized protein</fullName>
    </submittedName>
</protein>
<organism evidence="1">
    <name type="scientific">Anguilla anguilla</name>
    <name type="common">European freshwater eel</name>
    <name type="synonym">Muraena anguilla</name>
    <dbReference type="NCBI Taxonomy" id="7936"/>
    <lineage>
        <taxon>Eukaryota</taxon>
        <taxon>Metazoa</taxon>
        <taxon>Chordata</taxon>
        <taxon>Craniata</taxon>
        <taxon>Vertebrata</taxon>
        <taxon>Euteleostomi</taxon>
        <taxon>Actinopterygii</taxon>
        <taxon>Neopterygii</taxon>
        <taxon>Teleostei</taxon>
        <taxon>Anguilliformes</taxon>
        <taxon>Anguillidae</taxon>
        <taxon>Anguilla</taxon>
    </lineage>
</organism>
<sequence length="35" mass="4197">MSFLMIIGIFKDNYHCIVLPFRFFSFSVQYCMKGI</sequence>
<reference evidence="1" key="2">
    <citation type="journal article" date="2015" name="Fish Shellfish Immunol.">
        <title>Early steps in the European eel (Anguilla anguilla)-Vibrio vulnificus interaction in the gills: Role of the RtxA13 toxin.</title>
        <authorList>
            <person name="Callol A."/>
            <person name="Pajuelo D."/>
            <person name="Ebbesson L."/>
            <person name="Teles M."/>
            <person name="MacKenzie S."/>
            <person name="Amaro C."/>
        </authorList>
    </citation>
    <scope>NUCLEOTIDE SEQUENCE</scope>
</reference>
<dbReference type="AlphaFoldDB" id="A0A0E9R0T0"/>